<dbReference type="EMBL" id="CP001511">
    <property type="protein sequence ID" value="ACS44095.1"/>
    <property type="molecule type" value="Genomic_DNA"/>
</dbReference>
<dbReference type="AlphaFoldDB" id="C5B6L3"/>
<dbReference type="OrthoDB" id="9806226at2"/>
<reference evidence="5 6" key="1">
    <citation type="journal article" date="2009" name="PLoS ONE">
        <title>Methylobacterium genome sequences: a reference blueprint to investigate microbial metabolism of C1 compounds from natural and industrial sources.</title>
        <authorList>
            <person name="Vuilleumier S."/>
            <person name="Chistoserdova L."/>
            <person name="Lee M.-C."/>
            <person name="Bringel F."/>
            <person name="Lajus A."/>
            <person name="Zhou Y."/>
            <person name="Gourion B."/>
            <person name="Barbe V."/>
            <person name="Chang J."/>
            <person name="Cruveiller S."/>
            <person name="Dossat C."/>
            <person name="Gillett W."/>
            <person name="Gruffaz C."/>
            <person name="Haugen E."/>
            <person name="Hourcade E."/>
            <person name="Levy R."/>
            <person name="Mangenot S."/>
            <person name="Muller E."/>
            <person name="Nadalig T."/>
            <person name="Pagni M."/>
            <person name="Penny C."/>
            <person name="Peyraud R."/>
            <person name="Robinson D.G."/>
            <person name="Roche D."/>
            <person name="Rouy Z."/>
            <person name="Saenampechek C."/>
            <person name="Salvignol G."/>
            <person name="Vallenet D."/>
            <person name="Wu Z."/>
            <person name="Marx C.J."/>
            <person name="Vorholt J.A."/>
            <person name="Olson M.V."/>
            <person name="Kaul R."/>
            <person name="Weissenbach J."/>
            <person name="Medigue C."/>
            <person name="Lidstrom M.E."/>
        </authorList>
    </citation>
    <scope>NUCLEOTIDE SEQUENCE [LARGE SCALE GENOMIC DNA]</scope>
    <source>
        <strain evidence="6">ATCC 14718 / DSM 1338 / JCM 2805 / NCIMB 9133 / AM1</strain>
    </source>
</reference>
<dbReference type="Gene3D" id="1.10.10.10">
    <property type="entry name" value="Winged helix-like DNA-binding domain superfamily/Winged helix DNA-binding domain"/>
    <property type="match status" value="2"/>
</dbReference>
<evidence type="ECO:0008006" key="7">
    <source>
        <dbReference type="Google" id="ProtNLM"/>
    </source>
</evidence>
<keyword evidence="4" id="KW-0131">Cell cycle</keyword>
<dbReference type="KEGG" id="mea:Mex_2p1357"/>
<keyword evidence="6" id="KW-1185">Reference proteome</keyword>
<protein>
    <recommendedName>
        <fullName evidence="7">Segregation and condensation protein B</fullName>
    </recommendedName>
</protein>
<keyword evidence="2" id="KW-0132">Cell division</keyword>
<evidence type="ECO:0000256" key="3">
    <source>
        <dbReference type="ARBA" id="ARBA00022829"/>
    </source>
</evidence>
<gene>
    <name evidence="5" type="ordered locus">MexAM1_META2p1357</name>
</gene>
<dbReference type="PANTHER" id="PTHR34298:SF2">
    <property type="entry name" value="SEGREGATION AND CONDENSATION PROTEIN B"/>
    <property type="match status" value="1"/>
</dbReference>
<evidence type="ECO:0000313" key="5">
    <source>
        <dbReference type="EMBL" id="ACS44095.1"/>
    </source>
</evidence>
<keyword evidence="1" id="KW-0963">Cytoplasm</keyword>
<dbReference type="InterPro" id="IPR005234">
    <property type="entry name" value="ScpB_csome_segregation"/>
</dbReference>
<dbReference type="GO" id="GO:0051304">
    <property type="term" value="P:chromosome separation"/>
    <property type="evidence" value="ECO:0007669"/>
    <property type="project" value="InterPro"/>
</dbReference>
<keyword evidence="5" id="KW-0614">Plasmid</keyword>
<evidence type="ECO:0000256" key="4">
    <source>
        <dbReference type="ARBA" id="ARBA00023306"/>
    </source>
</evidence>
<evidence type="ECO:0000256" key="2">
    <source>
        <dbReference type="ARBA" id="ARBA00022618"/>
    </source>
</evidence>
<dbReference type="HOGENOM" id="CLU_045647_5_3_5"/>
<accession>C5B6L3</accession>
<dbReference type="Proteomes" id="UP000009081">
    <property type="component" value="Plasmid megaplasmid"/>
</dbReference>
<dbReference type="GO" id="GO:0051301">
    <property type="term" value="P:cell division"/>
    <property type="evidence" value="ECO:0007669"/>
    <property type="project" value="UniProtKB-KW"/>
</dbReference>
<evidence type="ECO:0000256" key="1">
    <source>
        <dbReference type="ARBA" id="ARBA00022490"/>
    </source>
</evidence>
<dbReference type="PANTHER" id="PTHR34298">
    <property type="entry name" value="SEGREGATION AND CONDENSATION PROTEIN B"/>
    <property type="match status" value="1"/>
</dbReference>
<dbReference type="SUPFAM" id="SSF46785">
    <property type="entry name" value="Winged helix' DNA-binding domain"/>
    <property type="match status" value="2"/>
</dbReference>
<sequence length="186" mass="20137">MDALPTPSDFALLHGAEVEAFILASPDPVTEAQVAARIQEGSSAAALLRELAERTKDRAVRLVRDADGWRYAVDPAFLPEALKAPARKARELSEAALATLAFVALYEPVTLAEIERGRGVKVSRALLDKLMEAGMIRPGIRRTGTGRAATYSTTDAFLAHFRLDALSDMPTPEELLSRDLPVDTPE</sequence>
<geneLocation type="plasmid" evidence="5 6">
    <name>megaplasmid</name>
</geneLocation>
<keyword evidence="3" id="KW-0159">Chromosome partition</keyword>
<organism evidence="5 6">
    <name type="scientific">Methylorubrum extorquens (strain ATCC 14718 / DSM 1338 / JCM 2805 / NCIMB 9133 / AM1)</name>
    <name type="common">Methylobacterium extorquens</name>
    <dbReference type="NCBI Taxonomy" id="272630"/>
    <lineage>
        <taxon>Bacteria</taxon>
        <taxon>Pseudomonadati</taxon>
        <taxon>Pseudomonadota</taxon>
        <taxon>Alphaproteobacteria</taxon>
        <taxon>Hyphomicrobiales</taxon>
        <taxon>Methylobacteriaceae</taxon>
        <taxon>Methylorubrum</taxon>
    </lineage>
</organism>
<dbReference type="InterPro" id="IPR036390">
    <property type="entry name" value="WH_DNA-bd_sf"/>
</dbReference>
<dbReference type="InterPro" id="IPR036388">
    <property type="entry name" value="WH-like_DNA-bd_sf"/>
</dbReference>
<proteinExistence type="predicted"/>
<evidence type="ECO:0000313" key="6">
    <source>
        <dbReference type="Proteomes" id="UP000009081"/>
    </source>
</evidence>
<name>C5B6L3_METEA</name>
<dbReference type="Pfam" id="PF04079">
    <property type="entry name" value="SMC_ScpB"/>
    <property type="match status" value="1"/>
</dbReference>
<dbReference type="RefSeq" id="WP_003606659.1">
    <property type="nucleotide sequence ID" value="NC_012811.1"/>
</dbReference>